<feature type="transmembrane region" description="Helical" evidence="7">
    <location>
        <begin position="318"/>
        <end position="335"/>
    </location>
</feature>
<feature type="transmembrane region" description="Helical" evidence="7">
    <location>
        <begin position="363"/>
        <end position="386"/>
    </location>
</feature>
<keyword evidence="6 7" id="KW-0472">Membrane</keyword>
<name>A0A2W5MY89_RHOSU</name>
<dbReference type="PANTHER" id="PTHR33362:SF5">
    <property type="entry name" value="C4-DICARBOXYLATE TRAP TRANSPORTER LARGE PERMEASE PROTEIN DCTM"/>
    <property type="match status" value="1"/>
</dbReference>
<keyword evidence="3 7" id="KW-0997">Cell inner membrane</keyword>
<evidence type="ECO:0000256" key="3">
    <source>
        <dbReference type="ARBA" id="ARBA00022519"/>
    </source>
</evidence>
<dbReference type="PIRSF" id="PIRSF006066">
    <property type="entry name" value="HI0050"/>
    <property type="match status" value="1"/>
</dbReference>
<evidence type="ECO:0000256" key="5">
    <source>
        <dbReference type="ARBA" id="ARBA00022989"/>
    </source>
</evidence>
<keyword evidence="5 7" id="KW-1133">Transmembrane helix</keyword>
<feature type="transmembrane region" description="Helical" evidence="7">
    <location>
        <begin position="103"/>
        <end position="128"/>
    </location>
</feature>
<dbReference type="PANTHER" id="PTHR33362">
    <property type="entry name" value="SIALIC ACID TRAP TRANSPORTER PERMEASE PROTEIN SIAT-RELATED"/>
    <property type="match status" value="1"/>
</dbReference>
<dbReference type="Proteomes" id="UP000249185">
    <property type="component" value="Unassembled WGS sequence"/>
</dbReference>
<dbReference type="InterPro" id="IPR004681">
    <property type="entry name" value="TRAP_DctM"/>
</dbReference>
<comment type="subunit">
    <text evidence="7">The complex comprises the extracytoplasmic solute receptor protein and the two transmembrane proteins.</text>
</comment>
<feature type="transmembrane region" description="Helical" evidence="7">
    <location>
        <begin position="340"/>
        <end position="357"/>
    </location>
</feature>
<dbReference type="InterPro" id="IPR010656">
    <property type="entry name" value="DctM"/>
</dbReference>
<evidence type="ECO:0000313" key="9">
    <source>
        <dbReference type="EMBL" id="PZQ45724.1"/>
    </source>
</evidence>
<gene>
    <name evidence="9" type="ORF">DI556_22165</name>
</gene>
<feature type="transmembrane region" description="Helical" evidence="7">
    <location>
        <begin position="217"/>
        <end position="239"/>
    </location>
</feature>
<evidence type="ECO:0000259" key="8">
    <source>
        <dbReference type="Pfam" id="PF06808"/>
    </source>
</evidence>
<feature type="transmembrane region" description="Helical" evidence="7">
    <location>
        <begin position="140"/>
        <end position="163"/>
    </location>
</feature>
<feature type="transmembrane region" description="Helical" evidence="7">
    <location>
        <begin position="282"/>
        <end position="306"/>
    </location>
</feature>
<dbReference type="EMBL" id="QFPW01000041">
    <property type="protein sequence ID" value="PZQ45724.1"/>
    <property type="molecule type" value="Genomic_DNA"/>
</dbReference>
<evidence type="ECO:0000256" key="4">
    <source>
        <dbReference type="ARBA" id="ARBA00022692"/>
    </source>
</evidence>
<comment type="caution">
    <text evidence="7">Lacks conserved residue(s) required for the propagation of feature annotation.</text>
</comment>
<comment type="subcellular location">
    <subcellularLocation>
        <location evidence="1 7">Cell inner membrane</location>
        <topology evidence="1 7">Multi-pass membrane protein</topology>
    </subcellularLocation>
</comment>
<comment type="function">
    <text evidence="7">Part of the tripartite ATP-independent periplasmic (TRAP) transport system.</text>
</comment>
<evidence type="ECO:0000256" key="6">
    <source>
        <dbReference type="ARBA" id="ARBA00023136"/>
    </source>
</evidence>
<evidence type="ECO:0000256" key="1">
    <source>
        <dbReference type="ARBA" id="ARBA00004429"/>
    </source>
</evidence>
<comment type="caution">
    <text evidence="9">The sequence shown here is derived from an EMBL/GenBank/DDBJ whole genome shotgun (WGS) entry which is preliminary data.</text>
</comment>
<proteinExistence type="inferred from homology"/>
<dbReference type="Pfam" id="PF06808">
    <property type="entry name" value="DctM"/>
    <property type="match status" value="1"/>
</dbReference>
<comment type="similarity">
    <text evidence="7">Belongs to the TRAP transporter large permease family.</text>
</comment>
<evidence type="ECO:0000256" key="2">
    <source>
        <dbReference type="ARBA" id="ARBA00022475"/>
    </source>
</evidence>
<protein>
    <recommendedName>
        <fullName evidence="7">TRAP transporter large permease protein</fullName>
    </recommendedName>
</protein>
<dbReference type="AlphaFoldDB" id="A0A2W5MY89"/>
<feature type="transmembrane region" description="Helical" evidence="7">
    <location>
        <begin position="245"/>
        <end position="261"/>
    </location>
</feature>
<reference evidence="9 10" key="1">
    <citation type="submission" date="2017-08" db="EMBL/GenBank/DDBJ databases">
        <title>Infants hospitalized years apart are colonized by the same room-sourced microbial strains.</title>
        <authorList>
            <person name="Brooks B."/>
            <person name="Olm M.R."/>
            <person name="Firek B.A."/>
            <person name="Baker R."/>
            <person name="Thomas B.C."/>
            <person name="Morowitz M.J."/>
            <person name="Banfield J.F."/>
        </authorList>
    </citation>
    <scope>NUCLEOTIDE SEQUENCE [LARGE SCALE GENOMIC DNA]</scope>
    <source>
        <strain evidence="9">S2_005_002_R2_34</strain>
    </source>
</reference>
<keyword evidence="4 7" id="KW-0812">Transmembrane</keyword>
<sequence>MISATVVLILLAVLLGCLFLGVPIAFSLGLTGSVTILAAAGMPFLVQIPLTLQRALADPVILAVPMYILMGELLYRGKVGQQLFDVANAWAGRLRGGTGVSAVAAFTFFAAIVGSSMASILTIGRVALPEMEKANYPKGLRYGLTVVGGSLGILIPPSIPLIIYASLAEVSPSQLFMAGIAPGLIIASMLAVWAMVSAPTTKVAAGEPWSAAKALRITLKSLPDLALPAVILGGIYAGIYTPTEAAGIGVVLALLLTMVLRRTISLGELPEVLVSATFHSTALLAIVVGALVLGSALTLIGLPQFLSSQILEAGMPPWLVLLIMNIVWIVLGFFLEVISIILITVPVFVPIAVAYHFDMVWFGILMVINMEIALISPPLGMNLFALKSILPNERIETIIRATLPSLTIVLLVLALVWLFPGILYAPGS</sequence>
<feature type="domain" description="TRAP C4-dicarboxylate transport system permease DctM subunit" evidence="8">
    <location>
        <begin position="11"/>
        <end position="422"/>
    </location>
</feature>
<feature type="transmembrane region" description="Helical" evidence="7">
    <location>
        <begin position="398"/>
        <end position="419"/>
    </location>
</feature>
<feature type="transmembrane region" description="Helical" evidence="7">
    <location>
        <begin position="175"/>
        <end position="196"/>
    </location>
</feature>
<dbReference type="NCBIfam" id="TIGR00786">
    <property type="entry name" value="dctM"/>
    <property type="match status" value="1"/>
</dbReference>
<dbReference type="GO" id="GO:0005886">
    <property type="term" value="C:plasma membrane"/>
    <property type="evidence" value="ECO:0007669"/>
    <property type="project" value="UniProtKB-SubCell"/>
</dbReference>
<keyword evidence="2" id="KW-1003">Cell membrane</keyword>
<keyword evidence="7" id="KW-0813">Transport</keyword>
<organism evidence="9 10">
    <name type="scientific">Rhodovulum sulfidophilum</name>
    <name type="common">Rhodobacter sulfidophilus</name>
    <dbReference type="NCBI Taxonomy" id="35806"/>
    <lineage>
        <taxon>Bacteria</taxon>
        <taxon>Pseudomonadati</taxon>
        <taxon>Pseudomonadota</taxon>
        <taxon>Alphaproteobacteria</taxon>
        <taxon>Rhodobacterales</taxon>
        <taxon>Paracoccaceae</taxon>
        <taxon>Rhodovulum</taxon>
    </lineage>
</organism>
<accession>A0A2W5MY89</accession>
<evidence type="ECO:0000313" key="10">
    <source>
        <dbReference type="Proteomes" id="UP000249185"/>
    </source>
</evidence>
<evidence type="ECO:0000256" key="7">
    <source>
        <dbReference type="RuleBase" id="RU369079"/>
    </source>
</evidence>
<dbReference type="GO" id="GO:0022857">
    <property type="term" value="F:transmembrane transporter activity"/>
    <property type="evidence" value="ECO:0007669"/>
    <property type="project" value="UniProtKB-UniRule"/>
</dbReference>